<name>A0A8T1FFY1_9STRA</name>
<dbReference type="Proteomes" id="UP000774804">
    <property type="component" value="Unassembled WGS sequence"/>
</dbReference>
<evidence type="ECO:0000313" key="4">
    <source>
        <dbReference type="EMBL" id="KAG2928383.1"/>
    </source>
</evidence>
<evidence type="ECO:0000256" key="1">
    <source>
        <dbReference type="SAM" id="MobiDB-lite"/>
    </source>
</evidence>
<dbReference type="EMBL" id="RCMK01000540">
    <property type="protein sequence ID" value="KAG2923097.1"/>
    <property type="molecule type" value="Genomic_DNA"/>
</dbReference>
<evidence type="ECO:0000313" key="5">
    <source>
        <dbReference type="EMBL" id="KAG2969468.1"/>
    </source>
</evidence>
<dbReference type="Proteomes" id="UP000760860">
    <property type="component" value="Unassembled WGS sequence"/>
</dbReference>
<accession>A0A8T1FFY1</accession>
<feature type="region of interest" description="Disordered" evidence="1">
    <location>
        <begin position="1"/>
        <end position="48"/>
    </location>
</feature>
<gene>
    <name evidence="2" type="ORF">PC113_g6985</name>
    <name evidence="4" type="ORF">PC115_g7211</name>
    <name evidence="3" type="ORF">PC117_g15806</name>
    <name evidence="5" type="ORF">PC118_g17441</name>
    <name evidence="6" type="ORF">PC129_g5326</name>
</gene>
<sequence length="409" mass="44444">MAEVPGGDKASNHISSNPFDAHTSDRDPFPSFLAALADEQSIEETEEQGIGSVLDWSIDTLAELKPVAFSPLSQQKDAANTSRSPHGASGFFEDEKQYEVLRTPLPAVQPPGEAASDATRNMTTLTPSPAPPMGLHRRRRETMARCEAALREKRGNMNKLQAVLPPPTPKRSPHWRSAHQSATPPSRSTPPRPAKRNRVSTAVTPLSEVKSPAMRPPKWSASPIGIVGSRQPLCAAPATLHSDAMAPSPLVHSPRNTTPKQSSKLRLSFGLSPITFPSPVMEEEKIEDKPSNEDTLPLSSTGASEFDKENGDQQAQMEGYGRWEVGSSSSHGTSSPARMRTPAAKKSVAPALSSMPRRRQQAFIEAMEAEARSSETCSSETCSKRSSLLSLYHEAKRLGQDKEKHTHKR</sequence>
<proteinExistence type="predicted"/>
<evidence type="ECO:0000313" key="6">
    <source>
        <dbReference type="EMBL" id="KAG3223990.1"/>
    </source>
</evidence>
<comment type="caution">
    <text evidence="5">The sequence shown here is derived from an EMBL/GenBank/DDBJ whole genome shotgun (WGS) entry which is preliminary data.</text>
</comment>
<feature type="compositionally biased region" description="Polar residues" evidence="1">
    <location>
        <begin position="118"/>
        <end position="127"/>
    </location>
</feature>
<dbReference type="EMBL" id="RCMI01000170">
    <property type="protein sequence ID" value="KAG2928383.1"/>
    <property type="molecule type" value="Genomic_DNA"/>
</dbReference>
<feature type="compositionally biased region" description="Basic and acidic residues" evidence="1">
    <location>
        <begin position="141"/>
        <end position="155"/>
    </location>
</feature>
<organism evidence="5 7">
    <name type="scientific">Phytophthora cactorum</name>
    <dbReference type="NCBI Taxonomy" id="29920"/>
    <lineage>
        <taxon>Eukaryota</taxon>
        <taxon>Sar</taxon>
        <taxon>Stramenopiles</taxon>
        <taxon>Oomycota</taxon>
        <taxon>Peronosporomycetes</taxon>
        <taxon>Peronosporales</taxon>
        <taxon>Peronosporaceae</taxon>
        <taxon>Phytophthora</taxon>
    </lineage>
</organism>
<dbReference type="EMBL" id="RCMV01000126">
    <property type="protein sequence ID" value="KAG3223990.1"/>
    <property type="molecule type" value="Genomic_DNA"/>
</dbReference>
<feature type="region of interest" description="Disordered" evidence="1">
    <location>
        <begin position="69"/>
        <end position="92"/>
    </location>
</feature>
<evidence type="ECO:0000313" key="7">
    <source>
        <dbReference type="Proteomes" id="UP000697107"/>
    </source>
</evidence>
<dbReference type="VEuPathDB" id="FungiDB:PC110_g7495"/>
<reference evidence="5" key="1">
    <citation type="submission" date="2018-10" db="EMBL/GenBank/DDBJ databases">
        <title>Effector identification in a new, highly contiguous assembly of the strawberry crown rot pathogen Phytophthora cactorum.</title>
        <authorList>
            <person name="Armitage A.D."/>
            <person name="Nellist C.F."/>
            <person name="Bates H."/>
            <person name="Vickerstaff R.J."/>
            <person name="Harrison R.J."/>
        </authorList>
    </citation>
    <scope>NUCLEOTIDE SEQUENCE</scope>
    <source>
        <strain evidence="2">15-7</strain>
        <strain evidence="4">4032</strain>
        <strain evidence="3">4040</strain>
        <strain evidence="5">P415</strain>
        <strain evidence="6">P421</strain>
    </source>
</reference>
<feature type="region of interest" description="Disordered" evidence="1">
    <location>
        <begin position="245"/>
        <end position="358"/>
    </location>
</feature>
<feature type="compositionally biased region" description="Polar residues" evidence="1">
    <location>
        <begin position="254"/>
        <end position="265"/>
    </location>
</feature>
<dbReference type="Proteomes" id="UP000697107">
    <property type="component" value="Unassembled WGS sequence"/>
</dbReference>
<evidence type="ECO:0000313" key="2">
    <source>
        <dbReference type="EMBL" id="KAG2861652.1"/>
    </source>
</evidence>
<dbReference type="Proteomes" id="UP000735874">
    <property type="component" value="Unassembled WGS sequence"/>
</dbReference>
<feature type="compositionally biased region" description="Polar residues" evidence="1">
    <location>
        <begin position="293"/>
        <end position="303"/>
    </location>
</feature>
<dbReference type="EMBL" id="RCMG01000148">
    <property type="protein sequence ID" value="KAG2861652.1"/>
    <property type="molecule type" value="Genomic_DNA"/>
</dbReference>
<feature type="region of interest" description="Disordered" evidence="1">
    <location>
        <begin position="106"/>
        <end position="225"/>
    </location>
</feature>
<evidence type="ECO:0000313" key="3">
    <source>
        <dbReference type="EMBL" id="KAG2923097.1"/>
    </source>
</evidence>
<dbReference type="Proteomes" id="UP000736787">
    <property type="component" value="Unassembled WGS sequence"/>
</dbReference>
<protein>
    <submittedName>
        <fullName evidence="5">Uncharacterized protein</fullName>
    </submittedName>
</protein>
<feature type="compositionally biased region" description="Basic and acidic residues" evidence="1">
    <location>
        <begin position="282"/>
        <end position="292"/>
    </location>
</feature>
<feature type="compositionally biased region" description="Polar residues" evidence="1">
    <location>
        <begin position="71"/>
        <end position="84"/>
    </location>
</feature>
<dbReference type="AlphaFoldDB" id="A0A8T1FFY1"/>
<feature type="compositionally biased region" description="Low complexity" evidence="1">
    <location>
        <begin position="326"/>
        <end position="335"/>
    </location>
</feature>
<dbReference type="EMBL" id="RCML01000789">
    <property type="protein sequence ID" value="KAG2969468.1"/>
    <property type="molecule type" value="Genomic_DNA"/>
</dbReference>